<dbReference type="PANTHER" id="PTHR37784:SF8">
    <property type="entry name" value="PROTEIN MSN1"/>
    <property type="match status" value="1"/>
</dbReference>
<accession>H2AS05</accession>
<dbReference type="PANTHER" id="PTHR37784">
    <property type="entry name" value="PROTEIN MSN1"/>
    <property type="match status" value="1"/>
</dbReference>
<feature type="domain" description="Transcription activator GCR1-like" evidence="1">
    <location>
        <begin position="254"/>
        <end position="332"/>
    </location>
</feature>
<dbReference type="EMBL" id="HE650823">
    <property type="protein sequence ID" value="CCF57155.1"/>
    <property type="molecule type" value="Genomic_DNA"/>
</dbReference>
<dbReference type="GO" id="GO:2000222">
    <property type="term" value="P:positive regulation of pseudohyphal growth"/>
    <property type="evidence" value="ECO:0007669"/>
    <property type="project" value="EnsemblFungi"/>
</dbReference>
<dbReference type="Proteomes" id="UP000005220">
    <property type="component" value="Chromosome 3"/>
</dbReference>
<dbReference type="eggNOG" id="ENOG502RNWJ">
    <property type="taxonomic scope" value="Eukaryota"/>
</dbReference>
<sequence length="358" mass="41361">MSGTMDVDGNGNMLTRRIEDLEQRISLFEELFHAFSSKLDQHFKKYDTVIQSQQQQINDLNSTISIMLNDQVRHSEILREKLSTTLHSISATSSIPDNHYYSTTDMQNPQSHMHHHQQQQDDGNVVVNAIFNDILSDKTDIATTNNSVLDELNSEIKKTSFAEQADNVRQNETFQSSIMNGLNNGTHEINAKRPLKIETNQHTPVAMENNSRSNSTADIYLNGPTFSNARFQDQNAEDSFEAKRRKYSNYLANFQFLKNPQTVLEVWKEYTEGINDQPSIKEMENLYQTSWRRDNATNKRYGRRKPLWKAIELGLTRGYELDYIIDLLESCRYTDDAKRSKHPIGWLCQSNNIPALLK</sequence>
<dbReference type="GO" id="GO:0000981">
    <property type="term" value="F:DNA-binding transcription factor activity, RNA polymerase II-specific"/>
    <property type="evidence" value="ECO:0007669"/>
    <property type="project" value="TreeGrafter"/>
</dbReference>
<dbReference type="GO" id="GO:0000978">
    <property type="term" value="F:RNA polymerase II cis-regulatory region sequence-specific DNA binding"/>
    <property type="evidence" value="ECO:0007669"/>
    <property type="project" value="TreeGrafter"/>
</dbReference>
<dbReference type="HOGENOM" id="CLU_030906_0_0_1"/>
<gene>
    <name evidence="2" type="primary">KAFR0C01620</name>
    <name evidence="2" type="ORF">KAFR_0C01620</name>
</gene>
<dbReference type="InterPro" id="IPR052146">
    <property type="entry name" value="HOT1"/>
</dbReference>
<dbReference type="GO" id="GO:0071475">
    <property type="term" value="P:cellular hyperosmotic salinity response"/>
    <property type="evidence" value="ECO:0007669"/>
    <property type="project" value="EnsemblFungi"/>
</dbReference>
<dbReference type="GO" id="GO:0005634">
    <property type="term" value="C:nucleus"/>
    <property type="evidence" value="ECO:0007669"/>
    <property type="project" value="EnsemblFungi"/>
</dbReference>
<dbReference type="GO" id="GO:0060963">
    <property type="term" value="P:positive regulation of ribosomal protein gene transcription by RNA polymerase II"/>
    <property type="evidence" value="ECO:0007669"/>
    <property type="project" value="TreeGrafter"/>
</dbReference>
<evidence type="ECO:0000313" key="2">
    <source>
        <dbReference type="EMBL" id="CCF57155.1"/>
    </source>
</evidence>
<organism evidence="2 3">
    <name type="scientific">Kazachstania africana (strain ATCC 22294 / BCRC 22015 / CBS 2517 / CECT 1963 / NBRC 1671 / NRRL Y-8276)</name>
    <name type="common">Yeast</name>
    <name type="synonym">Kluyveromyces africanus</name>
    <dbReference type="NCBI Taxonomy" id="1071382"/>
    <lineage>
        <taxon>Eukaryota</taxon>
        <taxon>Fungi</taxon>
        <taxon>Dikarya</taxon>
        <taxon>Ascomycota</taxon>
        <taxon>Saccharomycotina</taxon>
        <taxon>Saccharomycetes</taxon>
        <taxon>Saccharomycetales</taxon>
        <taxon>Saccharomycetaceae</taxon>
        <taxon>Kazachstania</taxon>
    </lineage>
</organism>
<dbReference type="KEGG" id="kaf:KAFR_0C01620"/>
<dbReference type="GeneID" id="13885074"/>
<dbReference type="RefSeq" id="XP_003956290.1">
    <property type="nucleotide sequence ID" value="XM_003956241.1"/>
</dbReference>
<evidence type="ECO:0000313" key="3">
    <source>
        <dbReference type="Proteomes" id="UP000005220"/>
    </source>
</evidence>
<dbReference type="GO" id="GO:0034605">
    <property type="term" value="P:cellular response to heat"/>
    <property type="evidence" value="ECO:0007669"/>
    <property type="project" value="EnsemblFungi"/>
</dbReference>
<dbReference type="InterPro" id="IPR022210">
    <property type="entry name" value="TF_GCR1-like"/>
</dbReference>
<dbReference type="AlphaFoldDB" id="H2AS05"/>
<dbReference type="GO" id="GO:2000883">
    <property type="term" value="P:positive regulation of starch catabolic process"/>
    <property type="evidence" value="ECO:0007669"/>
    <property type="project" value="EnsemblFungi"/>
</dbReference>
<dbReference type="Pfam" id="PF12550">
    <property type="entry name" value="GCR1_C"/>
    <property type="match status" value="1"/>
</dbReference>
<dbReference type="GO" id="GO:2000219">
    <property type="term" value="P:positive regulation of invasive growth in response to glucose limitation"/>
    <property type="evidence" value="ECO:0007669"/>
    <property type="project" value="EnsemblFungi"/>
</dbReference>
<evidence type="ECO:0000259" key="1">
    <source>
        <dbReference type="Pfam" id="PF12550"/>
    </source>
</evidence>
<name>H2AS05_KAZAF</name>
<dbReference type="STRING" id="1071382.H2AS05"/>
<dbReference type="GO" id="GO:0097238">
    <property type="term" value="P:cellular response to methylglyoxal"/>
    <property type="evidence" value="ECO:0007669"/>
    <property type="project" value="EnsemblFungi"/>
</dbReference>
<dbReference type="InParanoid" id="H2AS05"/>
<reference evidence="2 3" key="1">
    <citation type="journal article" date="2011" name="Proc. Natl. Acad. Sci. U.S.A.">
        <title>Evolutionary erosion of yeast sex chromosomes by mating-type switching accidents.</title>
        <authorList>
            <person name="Gordon J.L."/>
            <person name="Armisen D."/>
            <person name="Proux-Wera E."/>
            <person name="Oheigeartaigh S.S."/>
            <person name="Byrne K.P."/>
            <person name="Wolfe K.H."/>
        </authorList>
    </citation>
    <scope>NUCLEOTIDE SEQUENCE [LARGE SCALE GENOMIC DNA]</scope>
    <source>
        <strain evidence="3">ATCC 22294 / BCRC 22015 / CBS 2517 / CECT 1963 / NBRC 1671 / NRRL Y-8276</strain>
    </source>
</reference>
<dbReference type="FunCoup" id="H2AS05">
    <property type="interactions" value="272"/>
</dbReference>
<protein>
    <recommendedName>
        <fullName evidence="1">Transcription activator GCR1-like domain-containing protein</fullName>
    </recommendedName>
</protein>
<dbReference type="OrthoDB" id="428577at2759"/>
<proteinExistence type="predicted"/>
<keyword evidence="3" id="KW-1185">Reference proteome</keyword>